<evidence type="ECO:0000259" key="5">
    <source>
        <dbReference type="Pfam" id="PF19906"/>
    </source>
</evidence>
<dbReference type="GO" id="GO:0016829">
    <property type="term" value="F:lyase activity"/>
    <property type="evidence" value="ECO:0007669"/>
    <property type="project" value="UniProtKB-KW"/>
</dbReference>
<accession>A0A1X7NXC6</accession>
<dbReference type="EMBL" id="FXBM01000002">
    <property type="protein sequence ID" value="SMH42459.1"/>
    <property type="molecule type" value="Genomic_DNA"/>
</dbReference>
<keyword evidence="7" id="KW-1185">Reference proteome</keyword>
<name>A0A1X7NXC6_9MICO</name>
<dbReference type="RefSeq" id="WP_244274865.1">
    <property type="nucleotide sequence ID" value="NZ_FXBM01000002.1"/>
</dbReference>
<gene>
    <name evidence="6" type="ORF">SAMN06295885_1986</name>
</gene>
<dbReference type="AlphaFoldDB" id="A0A1X7NXC6"/>
<dbReference type="Pfam" id="PF19906">
    <property type="entry name" value="CGDB"/>
    <property type="match status" value="1"/>
</dbReference>
<evidence type="ECO:0000256" key="4">
    <source>
        <dbReference type="ARBA" id="ARBA00047208"/>
    </source>
</evidence>
<sequence length="135" mass="15325">MFLERELIQSQGFTNVREGDEVTGFRLHLRMPSYRGLAASLIDGVSVRVDDVVDVDHDTPLWRFDGRDIGIDELRLSDGLRWQLEEPGVVTVPHPGGLAPGVHEVEVELLLRASYIPIEHQPSRYRSTRKVTIVR</sequence>
<evidence type="ECO:0000256" key="3">
    <source>
        <dbReference type="ARBA" id="ARBA00046336"/>
    </source>
</evidence>
<dbReference type="InterPro" id="IPR045959">
    <property type="entry name" value="CGDB"/>
</dbReference>
<protein>
    <recommendedName>
        <fullName evidence="4">C-deglycosylation enzyme beta subunit</fullName>
    </recommendedName>
</protein>
<organism evidence="6 7">
    <name type="scientific">Rathayibacter oskolensis</name>
    <dbReference type="NCBI Taxonomy" id="1891671"/>
    <lineage>
        <taxon>Bacteria</taxon>
        <taxon>Bacillati</taxon>
        <taxon>Actinomycetota</taxon>
        <taxon>Actinomycetes</taxon>
        <taxon>Micrococcales</taxon>
        <taxon>Microbacteriaceae</taxon>
        <taxon>Rathayibacter</taxon>
    </lineage>
</organism>
<evidence type="ECO:0000313" key="6">
    <source>
        <dbReference type="EMBL" id="SMH42459.1"/>
    </source>
</evidence>
<evidence type="ECO:0000256" key="1">
    <source>
        <dbReference type="ARBA" id="ARBA00023239"/>
    </source>
</evidence>
<evidence type="ECO:0000256" key="2">
    <source>
        <dbReference type="ARBA" id="ARBA00023277"/>
    </source>
</evidence>
<comment type="similarity">
    <text evidence="3">Belongs to the C-glycoside deglycosidase beta subunit family.</text>
</comment>
<evidence type="ECO:0000313" key="7">
    <source>
        <dbReference type="Proteomes" id="UP000193711"/>
    </source>
</evidence>
<proteinExistence type="inferred from homology"/>
<feature type="domain" description="C-glycoside deglycosidase beta subunit" evidence="5">
    <location>
        <begin position="3"/>
        <end position="115"/>
    </location>
</feature>
<keyword evidence="2" id="KW-0119">Carbohydrate metabolism</keyword>
<dbReference type="Proteomes" id="UP000193711">
    <property type="component" value="Unassembled WGS sequence"/>
</dbReference>
<dbReference type="STRING" id="1891671.SAMN06295885_1986"/>
<keyword evidence="1" id="KW-0456">Lyase</keyword>
<reference evidence="7" key="1">
    <citation type="submission" date="2017-04" db="EMBL/GenBank/DDBJ databases">
        <authorList>
            <person name="Varghese N."/>
            <person name="Submissions S."/>
        </authorList>
    </citation>
    <scope>NUCLEOTIDE SEQUENCE [LARGE SCALE GENOMIC DNA]</scope>
    <source>
        <strain evidence="7">VKM Ac-2121</strain>
    </source>
</reference>